<dbReference type="InterPro" id="IPR000620">
    <property type="entry name" value="EamA_dom"/>
</dbReference>
<feature type="transmembrane region" description="Helical" evidence="6">
    <location>
        <begin position="226"/>
        <end position="249"/>
    </location>
</feature>
<feature type="transmembrane region" description="Helical" evidence="6">
    <location>
        <begin position="106"/>
        <end position="127"/>
    </location>
</feature>
<accession>A0A9D2RGH7</accession>
<dbReference type="InterPro" id="IPR037185">
    <property type="entry name" value="EmrE-like"/>
</dbReference>
<evidence type="ECO:0000259" key="7">
    <source>
        <dbReference type="Pfam" id="PF00892"/>
    </source>
</evidence>
<dbReference type="EMBL" id="DWUQ01000152">
    <property type="protein sequence ID" value="HJD44799.1"/>
    <property type="molecule type" value="Genomic_DNA"/>
</dbReference>
<comment type="subcellular location">
    <subcellularLocation>
        <location evidence="1">Membrane</location>
        <topology evidence="1">Multi-pass membrane protein</topology>
    </subcellularLocation>
</comment>
<evidence type="ECO:0000256" key="6">
    <source>
        <dbReference type="SAM" id="Phobius"/>
    </source>
</evidence>
<evidence type="ECO:0000313" key="9">
    <source>
        <dbReference type="Proteomes" id="UP000823889"/>
    </source>
</evidence>
<reference evidence="8" key="1">
    <citation type="journal article" date="2021" name="PeerJ">
        <title>Extensive microbial diversity within the chicken gut microbiome revealed by metagenomics and culture.</title>
        <authorList>
            <person name="Gilroy R."/>
            <person name="Ravi A."/>
            <person name="Getino M."/>
            <person name="Pursley I."/>
            <person name="Horton D.L."/>
            <person name="Alikhan N.F."/>
            <person name="Baker D."/>
            <person name="Gharbi K."/>
            <person name="Hall N."/>
            <person name="Watson M."/>
            <person name="Adriaenssens E.M."/>
            <person name="Foster-Nyarko E."/>
            <person name="Jarju S."/>
            <person name="Secka A."/>
            <person name="Antonio M."/>
            <person name="Oren A."/>
            <person name="Chaudhuri R.R."/>
            <person name="La Ragione R."/>
            <person name="Hildebrand F."/>
            <person name="Pallen M.J."/>
        </authorList>
    </citation>
    <scope>NUCLEOTIDE SEQUENCE</scope>
    <source>
        <strain evidence="8">9264</strain>
    </source>
</reference>
<evidence type="ECO:0000256" key="3">
    <source>
        <dbReference type="ARBA" id="ARBA00022692"/>
    </source>
</evidence>
<keyword evidence="5 6" id="KW-0472">Membrane</keyword>
<feature type="domain" description="EamA" evidence="7">
    <location>
        <begin position="19"/>
        <end position="150"/>
    </location>
</feature>
<name>A0A9D2RGH7_9BURK</name>
<sequence>MATAAVQSSSTRKSWLLPLLYLLGGGALLGLSTNLAKLAGETGLSPVIFLGGATLGASLILFVVAALKRVWPPCTRRSIEYYFVSAAVGVVIPNLIFFSAVTEVGAGFVALVIALPPLLTYIGALTLRMERFQWLRALGVLAALGGAGVLAVHKLSAPQADIAWVLLTLLGPAALAIGNVYRTARWPAGASADALAPGMLLAATVLLVAIGFLPRTPLDIPQQDQGFVYGLIALQSVVFAGMFFLLFLLQKTGGPVLISLLGAVGAVVGVPVAIFLQGEAAPQGLAVGAGLIALGVAMLTLGQQQESKTKMATRPRA</sequence>
<reference evidence="8" key="2">
    <citation type="submission" date="2021-04" db="EMBL/GenBank/DDBJ databases">
        <authorList>
            <person name="Gilroy R."/>
        </authorList>
    </citation>
    <scope>NUCLEOTIDE SEQUENCE</scope>
    <source>
        <strain evidence="8">9264</strain>
    </source>
</reference>
<feature type="transmembrane region" description="Helical" evidence="6">
    <location>
        <begin position="134"/>
        <end position="156"/>
    </location>
</feature>
<feature type="transmembrane region" description="Helical" evidence="6">
    <location>
        <begin position="194"/>
        <end position="214"/>
    </location>
</feature>
<dbReference type="Proteomes" id="UP000823889">
    <property type="component" value="Unassembled WGS sequence"/>
</dbReference>
<comment type="similarity">
    <text evidence="2">Belongs to the EamA transporter family.</text>
</comment>
<evidence type="ECO:0000256" key="2">
    <source>
        <dbReference type="ARBA" id="ARBA00007362"/>
    </source>
</evidence>
<dbReference type="PANTHER" id="PTHR32322:SF2">
    <property type="entry name" value="EAMA DOMAIN-CONTAINING PROTEIN"/>
    <property type="match status" value="1"/>
</dbReference>
<keyword evidence="3 6" id="KW-0812">Transmembrane</keyword>
<keyword evidence="4 6" id="KW-1133">Transmembrane helix</keyword>
<proteinExistence type="inferred from homology"/>
<dbReference type="Pfam" id="PF00892">
    <property type="entry name" value="EamA"/>
    <property type="match status" value="1"/>
</dbReference>
<feature type="transmembrane region" description="Helical" evidence="6">
    <location>
        <begin position="15"/>
        <end position="35"/>
    </location>
</feature>
<feature type="transmembrane region" description="Helical" evidence="6">
    <location>
        <begin position="256"/>
        <end position="276"/>
    </location>
</feature>
<dbReference type="AlphaFoldDB" id="A0A9D2RGH7"/>
<feature type="transmembrane region" description="Helical" evidence="6">
    <location>
        <begin position="162"/>
        <end position="182"/>
    </location>
</feature>
<feature type="transmembrane region" description="Helical" evidence="6">
    <location>
        <begin position="282"/>
        <end position="301"/>
    </location>
</feature>
<dbReference type="InterPro" id="IPR050638">
    <property type="entry name" value="AA-Vitamin_Transporters"/>
</dbReference>
<comment type="caution">
    <text evidence="8">The sequence shown here is derived from an EMBL/GenBank/DDBJ whole genome shotgun (WGS) entry which is preliminary data.</text>
</comment>
<organism evidence="8 9">
    <name type="scientific">Candidatus Paenalcaligenes intestinipullorum</name>
    <dbReference type="NCBI Taxonomy" id="2838718"/>
    <lineage>
        <taxon>Bacteria</taxon>
        <taxon>Pseudomonadati</taxon>
        <taxon>Pseudomonadota</taxon>
        <taxon>Betaproteobacteria</taxon>
        <taxon>Burkholderiales</taxon>
        <taxon>Alcaligenaceae</taxon>
        <taxon>Paenalcaligenes</taxon>
    </lineage>
</organism>
<evidence type="ECO:0000313" key="8">
    <source>
        <dbReference type="EMBL" id="HJD44799.1"/>
    </source>
</evidence>
<evidence type="ECO:0000256" key="4">
    <source>
        <dbReference type="ARBA" id="ARBA00022989"/>
    </source>
</evidence>
<feature type="transmembrane region" description="Helical" evidence="6">
    <location>
        <begin position="47"/>
        <end position="67"/>
    </location>
</feature>
<protein>
    <submittedName>
        <fullName evidence="8">DMT family transporter</fullName>
    </submittedName>
</protein>
<evidence type="ECO:0000256" key="1">
    <source>
        <dbReference type="ARBA" id="ARBA00004141"/>
    </source>
</evidence>
<dbReference type="GO" id="GO:0016020">
    <property type="term" value="C:membrane"/>
    <property type="evidence" value="ECO:0007669"/>
    <property type="project" value="UniProtKB-SubCell"/>
</dbReference>
<dbReference type="PANTHER" id="PTHR32322">
    <property type="entry name" value="INNER MEMBRANE TRANSPORTER"/>
    <property type="match status" value="1"/>
</dbReference>
<feature type="transmembrane region" description="Helical" evidence="6">
    <location>
        <begin position="79"/>
        <end position="100"/>
    </location>
</feature>
<gene>
    <name evidence="8" type="ORF">H9906_07205</name>
</gene>
<dbReference type="SUPFAM" id="SSF103481">
    <property type="entry name" value="Multidrug resistance efflux transporter EmrE"/>
    <property type="match status" value="2"/>
</dbReference>
<evidence type="ECO:0000256" key="5">
    <source>
        <dbReference type="ARBA" id="ARBA00023136"/>
    </source>
</evidence>